<keyword evidence="2" id="KW-0732">Signal</keyword>
<feature type="compositionally biased region" description="Pro residues" evidence="1">
    <location>
        <begin position="191"/>
        <end position="201"/>
    </location>
</feature>
<comment type="caution">
    <text evidence="3">The sequence shown here is derived from an EMBL/GenBank/DDBJ whole genome shotgun (WGS) entry which is preliminary data.</text>
</comment>
<reference evidence="3 4" key="1">
    <citation type="journal article" date="2018" name="MBio">
        <title>Comparative Genomics Reveals the Core Gene Toolbox for the Fungus-Insect Symbiosis.</title>
        <authorList>
            <person name="Wang Y."/>
            <person name="Stata M."/>
            <person name="Wang W."/>
            <person name="Stajich J.E."/>
            <person name="White M.M."/>
            <person name="Moncalvo J.M."/>
        </authorList>
    </citation>
    <scope>NUCLEOTIDE SEQUENCE [LARGE SCALE GENOMIC DNA]</scope>
    <source>
        <strain evidence="3 4">SWE-8-4</strain>
    </source>
</reference>
<feature type="chain" id="PRO_5015407720" evidence="2">
    <location>
        <begin position="21"/>
        <end position="261"/>
    </location>
</feature>
<dbReference type="STRING" id="133385.A0A2T9Y426"/>
<dbReference type="Proteomes" id="UP000245383">
    <property type="component" value="Unassembled WGS sequence"/>
</dbReference>
<proteinExistence type="predicted"/>
<evidence type="ECO:0000256" key="2">
    <source>
        <dbReference type="SAM" id="SignalP"/>
    </source>
</evidence>
<feature type="compositionally biased region" description="Pro residues" evidence="1">
    <location>
        <begin position="170"/>
        <end position="181"/>
    </location>
</feature>
<dbReference type="EMBL" id="MBFR01000553">
    <property type="protein sequence ID" value="PVU87102.1"/>
    <property type="molecule type" value="Genomic_DNA"/>
</dbReference>
<evidence type="ECO:0000313" key="4">
    <source>
        <dbReference type="Proteomes" id="UP000245383"/>
    </source>
</evidence>
<gene>
    <name evidence="3" type="ORF">BB561_006458</name>
</gene>
<feature type="signal peptide" evidence="2">
    <location>
        <begin position="1"/>
        <end position="20"/>
    </location>
</feature>
<organism evidence="3 4">
    <name type="scientific">Smittium simulii</name>
    <dbReference type="NCBI Taxonomy" id="133385"/>
    <lineage>
        <taxon>Eukaryota</taxon>
        <taxon>Fungi</taxon>
        <taxon>Fungi incertae sedis</taxon>
        <taxon>Zoopagomycota</taxon>
        <taxon>Kickxellomycotina</taxon>
        <taxon>Harpellomycetes</taxon>
        <taxon>Harpellales</taxon>
        <taxon>Legeriomycetaceae</taxon>
        <taxon>Smittium</taxon>
    </lineage>
</organism>
<sequence length="261" mass="30138">MRLSIAGILLAITNVHFSTSAVVPKNELSNQNNNVKIIVSKNRSSRSKNRRYKSYLNKGKYWFWEGESDDKFLIKLRYKPKNYFGQRFEYLFENMREFKNRWLKDLAFRNRWDSEIEFRNLWFGRVDYVRWKYETIDNFDDYYYGRGRFSDPVPPPSSSSTSLGIDPVSSPGPNPVPPPYSPSASLGSDPVQPPPTPPPSLPSVTNPKVASKQNFIMDLIETLEAAQGAFLEEAQNADFEQARDVVLVTINFTKHNVKICY</sequence>
<name>A0A2T9Y426_9FUNG</name>
<protein>
    <submittedName>
        <fullName evidence="3">Uncharacterized protein</fullName>
    </submittedName>
</protein>
<evidence type="ECO:0000256" key="1">
    <source>
        <dbReference type="SAM" id="MobiDB-lite"/>
    </source>
</evidence>
<feature type="compositionally biased region" description="Low complexity" evidence="1">
    <location>
        <begin position="158"/>
        <end position="169"/>
    </location>
</feature>
<evidence type="ECO:0000313" key="3">
    <source>
        <dbReference type="EMBL" id="PVU87102.1"/>
    </source>
</evidence>
<accession>A0A2T9Y426</accession>
<keyword evidence="4" id="KW-1185">Reference proteome</keyword>
<dbReference type="AlphaFoldDB" id="A0A2T9Y426"/>
<feature type="region of interest" description="Disordered" evidence="1">
    <location>
        <begin position="154"/>
        <end position="207"/>
    </location>
</feature>